<dbReference type="FunFam" id="1.20.5.110:FF:000004">
    <property type="entry name" value="Vesicle-associated membrane protein 7"/>
    <property type="match status" value="1"/>
</dbReference>
<protein>
    <submittedName>
        <fullName evidence="12">Uncharacterized protein</fullName>
    </submittedName>
</protein>
<reference evidence="12" key="1">
    <citation type="submission" date="2021-05" db="EMBL/GenBank/DDBJ databases">
        <title>The genome of the haptophyte Pavlova lutheri (Diacronema luteri, Pavlovales) - a model for lipid biosynthesis in eukaryotic algae.</title>
        <authorList>
            <person name="Hulatt C.J."/>
            <person name="Posewitz M.C."/>
        </authorList>
    </citation>
    <scope>NUCLEOTIDE SEQUENCE</scope>
    <source>
        <strain evidence="12">NIVA-4/92</strain>
    </source>
</reference>
<evidence type="ECO:0000256" key="1">
    <source>
        <dbReference type="ARBA" id="ARBA00008025"/>
    </source>
</evidence>
<evidence type="ECO:0000256" key="4">
    <source>
        <dbReference type="ARBA" id="ARBA00022927"/>
    </source>
</evidence>
<dbReference type="EMBL" id="JAGTXO010000009">
    <property type="protein sequence ID" value="KAG8465918.1"/>
    <property type="molecule type" value="Genomic_DNA"/>
</dbReference>
<evidence type="ECO:0000256" key="7">
    <source>
        <dbReference type="ARBA" id="ARBA00046280"/>
    </source>
</evidence>
<evidence type="ECO:0000259" key="10">
    <source>
        <dbReference type="PROSITE" id="PS50859"/>
    </source>
</evidence>
<gene>
    <name evidence="12" type="ORF">KFE25_005488</name>
</gene>
<dbReference type="InterPro" id="IPR010908">
    <property type="entry name" value="Longin_dom"/>
</dbReference>
<evidence type="ECO:0000256" key="9">
    <source>
        <dbReference type="SAM" id="Phobius"/>
    </source>
</evidence>
<evidence type="ECO:0000256" key="5">
    <source>
        <dbReference type="ARBA" id="ARBA00022989"/>
    </source>
</evidence>
<keyword evidence="8" id="KW-0175">Coiled coil</keyword>
<proteinExistence type="inferred from homology"/>
<evidence type="ECO:0000313" key="12">
    <source>
        <dbReference type="EMBL" id="KAG8465918.1"/>
    </source>
</evidence>
<keyword evidence="6 9" id="KW-0472">Membrane</keyword>
<keyword evidence="3 9" id="KW-0812">Transmembrane</keyword>
<comment type="subcellular location">
    <subcellularLocation>
        <location evidence="7">Endomembrane system</location>
        <topology evidence="7">Single-pass type IV membrane protein</topology>
    </subcellularLocation>
</comment>
<dbReference type="PROSITE" id="PS50892">
    <property type="entry name" value="V_SNARE"/>
    <property type="match status" value="1"/>
</dbReference>
<accession>A0A8J5XF58</accession>
<dbReference type="FunFam" id="3.30.450.50:FF:000015">
    <property type="entry name" value="Synaptobrevin 2 isoform 1"/>
    <property type="match status" value="1"/>
</dbReference>
<dbReference type="CDD" id="cd14824">
    <property type="entry name" value="Longin"/>
    <property type="match status" value="1"/>
</dbReference>
<dbReference type="GO" id="GO:0016020">
    <property type="term" value="C:membrane"/>
    <property type="evidence" value="ECO:0007669"/>
    <property type="project" value="InterPro"/>
</dbReference>
<keyword evidence="4" id="KW-0653">Protein transport</keyword>
<organism evidence="12 13">
    <name type="scientific">Diacronema lutheri</name>
    <name type="common">Unicellular marine alga</name>
    <name type="synonym">Monochrysis lutheri</name>
    <dbReference type="NCBI Taxonomy" id="2081491"/>
    <lineage>
        <taxon>Eukaryota</taxon>
        <taxon>Haptista</taxon>
        <taxon>Haptophyta</taxon>
        <taxon>Pavlovophyceae</taxon>
        <taxon>Pavlovales</taxon>
        <taxon>Pavlovaceae</taxon>
        <taxon>Diacronema</taxon>
    </lineage>
</organism>
<dbReference type="PRINTS" id="PR00219">
    <property type="entry name" value="SYNAPTOBREVN"/>
</dbReference>
<dbReference type="InterPro" id="IPR001388">
    <property type="entry name" value="Synaptobrevin-like"/>
</dbReference>
<keyword evidence="5 9" id="KW-1133">Transmembrane helix</keyword>
<dbReference type="PROSITE" id="PS50859">
    <property type="entry name" value="LONGIN"/>
    <property type="match status" value="1"/>
</dbReference>
<keyword evidence="2" id="KW-0813">Transport</keyword>
<dbReference type="OMA" id="RLNFFMW"/>
<dbReference type="Proteomes" id="UP000751190">
    <property type="component" value="Unassembled WGS sequence"/>
</dbReference>
<keyword evidence="13" id="KW-1185">Reference proteome</keyword>
<dbReference type="Pfam" id="PF00957">
    <property type="entry name" value="Synaptobrevin"/>
    <property type="match status" value="1"/>
</dbReference>
<dbReference type="Pfam" id="PF13774">
    <property type="entry name" value="Longin"/>
    <property type="match status" value="1"/>
</dbReference>
<comment type="similarity">
    <text evidence="1">Belongs to the synaptobrevin family.</text>
</comment>
<dbReference type="InterPro" id="IPR051097">
    <property type="entry name" value="Synaptobrevin-like_transport"/>
</dbReference>
<dbReference type="GO" id="GO:0005737">
    <property type="term" value="C:cytoplasm"/>
    <property type="evidence" value="ECO:0007669"/>
    <property type="project" value="UniProtKB-ARBA"/>
</dbReference>
<dbReference type="InterPro" id="IPR042855">
    <property type="entry name" value="V_SNARE_CC"/>
</dbReference>
<feature type="transmembrane region" description="Helical" evidence="9">
    <location>
        <begin position="191"/>
        <end position="215"/>
    </location>
</feature>
<comment type="caution">
    <text evidence="12">The sequence shown here is derived from an EMBL/GenBank/DDBJ whole genome shotgun (WGS) entry which is preliminary data.</text>
</comment>
<evidence type="ECO:0000256" key="6">
    <source>
        <dbReference type="ARBA" id="ARBA00023136"/>
    </source>
</evidence>
<dbReference type="Gene3D" id="1.20.5.110">
    <property type="match status" value="1"/>
</dbReference>
<dbReference type="PROSITE" id="PS00417">
    <property type="entry name" value="SYNAPTOBREVIN"/>
    <property type="match status" value="1"/>
</dbReference>
<dbReference type="GO" id="GO:0012505">
    <property type="term" value="C:endomembrane system"/>
    <property type="evidence" value="ECO:0007669"/>
    <property type="project" value="UniProtKB-SubCell"/>
</dbReference>
<evidence type="ECO:0000259" key="11">
    <source>
        <dbReference type="PROSITE" id="PS50892"/>
    </source>
</evidence>
<dbReference type="SUPFAM" id="SSF64356">
    <property type="entry name" value="SNARE-like"/>
    <property type="match status" value="1"/>
</dbReference>
<dbReference type="AlphaFoldDB" id="A0A8J5XF58"/>
<dbReference type="SMART" id="SM01270">
    <property type="entry name" value="Longin"/>
    <property type="match status" value="1"/>
</dbReference>
<feature type="domain" description="Longin" evidence="10">
    <location>
        <begin position="7"/>
        <end position="110"/>
    </location>
</feature>
<sequence length="227" mass="25720">MPIIYALVARGTCVLAEFTTSSGNFTTITRRLLEKIPSDSQKMSYVYDRHVFHYVVERGLVFLCMSDEEFGTRVPFAFLEDVKARWFGSYADRGQAALAFGMDEEFSQVLSRQMDQHSADAAQELDSITRVRGEIAEVRSVMVQNIERVLERGEKIELLVDKTENLNAQAFRFKKQSTHLRRALWWKNCKIVLALLAIVVAIALLVAMSACGATFHKCARRRGPPPP</sequence>
<name>A0A8J5XF58_DIALT</name>
<dbReference type="GO" id="GO:0015031">
    <property type="term" value="P:protein transport"/>
    <property type="evidence" value="ECO:0007669"/>
    <property type="project" value="UniProtKB-KW"/>
</dbReference>
<evidence type="ECO:0000256" key="8">
    <source>
        <dbReference type="PROSITE-ProRule" id="PRU00290"/>
    </source>
</evidence>
<dbReference type="Gene3D" id="3.30.450.50">
    <property type="entry name" value="Longin domain"/>
    <property type="match status" value="1"/>
</dbReference>
<dbReference type="GO" id="GO:0016192">
    <property type="term" value="P:vesicle-mediated transport"/>
    <property type="evidence" value="ECO:0007669"/>
    <property type="project" value="InterPro"/>
</dbReference>
<evidence type="ECO:0000313" key="13">
    <source>
        <dbReference type="Proteomes" id="UP000751190"/>
    </source>
</evidence>
<dbReference type="SUPFAM" id="SSF58038">
    <property type="entry name" value="SNARE fusion complex"/>
    <property type="match status" value="1"/>
</dbReference>
<feature type="domain" description="V-SNARE coiled-coil homology" evidence="11">
    <location>
        <begin position="127"/>
        <end position="187"/>
    </location>
</feature>
<dbReference type="PANTHER" id="PTHR21136">
    <property type="entry name" value="SNARE PROTEINS"/>
    <property type="match status" value="1"/>
</dbReference>
<dbReference type="OrthoDB" id="248747at2759"/>
<evidence type="ECO:0000256" key="3">
    <source>
        <dbReference type="ARBA" id="ARBA00022692"/>
    </source>
</evidence>
<dbReference type="InterPro" id="IPR011012">
    <property type="entry name" value="Longin-like_dom_sf"/>
</dbReference>
<dbReference type="PANTHER" id="PTHR21136:SF168">
    <property type="entry name" value="VESICLE-ASSOCIATED MEMBRANE PROTEIN 9"/>
    <property type="match status" value="1"/>
</dbReference>
<evidence type="ECO:0000256" key="2">
    <source>
        <dbReference type="ARBA" id="ARBA00022448"/>
    </source>
</evidence>